<dbReference type="PANTHER" id="PTHR16295:SF17">
    <property type="entry name" value="XIAP-ASSOCIATED FACTOR 1"/>
    <property type="match status" value="1"/>
</dbReference>
<evidence type="ECO:0000256" key="1">
    <source>
        <dbReference type="ARBA" id="ARBA00022723"/>
    </source>
</evidence>
<gene>
    <name evidence="7" type="ORF">FQN60_004552</name>
</gene>
<dbReference type="AlphaFoldDB" id="A0A5J5DKC8"/>
<evidence type="ECO:0000256" key="5">
    <source>
        <dbReference type="SAM" id="MobiDB-lite"/>
    </source>
</evidence>
<evidence type="ECO:0000313" key="7">
    <source>
        <dbReference type="EMBL" id="KAA8593718.1"/>
    </source>
</evidence>
<proteinExistence type="predicted"/>
<organism evidence="7 8">
    <name type="scientific">Etheostoma spectabile</name>
    <name type="common">orangethroat darter</name>
    <dbReference type="NCBI Taxonomy" id="54343"/>
    <lineage>
        <taxon>Eukaryota</taxon>
        <taxon>Metazoa</taxon>
        <taxon>Chordata</taxon>
        <taxon>Craniata</taxon>
        <taxon>Vertebrata</taxon>
        <taxon>Euteleostomi</taxon>
        <taxon>Actinopterygii</taxon>
        <taxon>Neopterygii</taxon>
        <taxon>Teleostei</taxon>
        <taxon>Neoteleostei</taxon>
        <taxon>Acanthomorphata</taxon>
        <taxon>Eupercaria</taxon>
        <taxon>Perciformes</taxon>
        <taxon>Percoidei</taxon>
        <taxon>Percidae</taxon>
        <taxon>Etheostomatinae</taxon>
        <taxon>Etheostoma</taxon>
    </lineage>
</organism>
<dbReference type="PANTHER" id="PTHR16295">
    <property type="entry name" value="TRAF-TYPE ZINC FINGER PROTEIN-RELATED"/>
    <property type="match status" value="1"/>
</dbReference>
<keyword evidence="2 4" id="KW-0863">Zinc-finger</keyword>
<keyword evidence="8" id="KW-1185">Reference proteome</keyword>
<evidence type="ECO:0000256" key="4">
    <source>
        <dbReference type="PROSITE-ProRule" id="PRU00207"/>
    </source>
</evidence>
<dbReference type="EMBL" id="VOFY01000003">
    <property type="protein sequence ID" value="KAA8593718.1"/>
    <property type="molecule type" value="Genomic_DNA"/>
</dbReference>
<name>A0A5J5DKC8_9PERO</name>
<feature type="domain" description="TRAF-type" evidence="6">
    <location>
        <begin position="25"/>
        <end position="100"/>
    </location>
</feature>
<dbReference type="InterPro" id="IPR013083">
    <property type="entry name" value="Znf_RING/FYVE/PHD"/>
</dbReference>
<evidence type="ECO:0000256" key="2">
    <source>
        <dbReference type="ARBA" id="ARBA00022771"/>
    </source>
</evidence>
<dbReference type="Pfam" id="PF21366">
    <property type="entry name" value="TRAFD1-XIAF1_ZnF"/>
    <property type="match status" value="1"/>
</dbReference>
<accession>A0A5J5DKC8</accession>
<dbReference type="GO" id="GO:0008270">
    <property type="term" value="F:zinc ion binding"/>
    <property type="evidence" value="ECO:0007669"/>
    <property type="project" value="UniProtKB-KW"/>
</dbReference>
<dbReference type="PROSITE" id="PS50145">
    <property type="entry name" value="ZF_TRAF"/>
    <property type="match status" value="1"/>
</dbReference>
<protein>
    <recommendedName>
        <fullName evidence="6">TRAF-type domain-containing protein</fullName>
    </recommendedName>
</protein>
<dbReference type="Gene3D" id="3.30.40.10">
    <property type="entry name" value="Zinc/RING finger domain, C3HC4 (zinc finger)"/>
    <property type="match status" value="2"/>
</dbReference>
<dbReference type="InterPro" id="IPR049439">
    <property type="entry name" value="TRAFD1-XIAF1_Znf"/>
</dbReference>
<comment type="caution">
    <text evidence="7">The sequence shown here is derived from an EMBL/GenBank/DDBJ whole genome shotgun (WGS) entry which is preliminary data.</text>
</comment>
<evidence type="ECO:0000259" key="6">
    <source>
        <dbReference type="PROSITE" id="PS50145"/>
    </source>
</evidence>
<dbReference type="GO" id="GO:0005739">
    <property type="term" value="C:mitochondrion"/>
    <property type="evidence" value="ECO:0007669"/>
    <property type="project" value="TreeGrafter"/>
</dbReference>
<sequence length="353" mass="39941">MDNKEETRTCGQCHKEVAKANFALHETHCSRFLCLCPDCDEPVPREQLTQHREEQHTQVRCSKCNQKMERCHLSDHESDECVERLQSCQFCELELPWKELAEHCLVCGSRTELCRDCGRYVTLRDQPKHGLTCSVTNNGTGPPQTTSKPPPNKTNISVTCKSCMASFPAEDIEEHELECVLATRLDDEEAESEDDFFSQGATPWLSRTHKSTFPSNRPSKGPQGDGGDPDQISTCPHCHLALPLITLREVPNPHLLEIKRELLGMDELLHSFDQCNKPSSVATLDSWTYEREQQCEDTDDRFVVTDAVLHVAGVQVLPDLQRVLLILFRVPNLLRIRSNPVFILLVRGWGPGS</sequence>
<dbReference type="Proteomes" id="UP000327493">
    <property type="component" value="Chromosome 3"/>
</dbReference>
<evidence type="ECO:0000313" key="8">
    <source>
        <dbReference type="Proteomes" id="UP000327493"/>
    </source>
</evidence>
<dbReference type="InterPro" id="IPR051986">
    <property type="entry name" value="Innate_Immune_Apopt_Reg"/>
</dbReference>
<keyword evidence="1 4" id="KW-0479">Metal-binding</keyword>
<evidence type="ECO:0000256" key="3">
    <source>
        <dbReference type="ARBA" id="ARBA00022833"/>
    </source>
</evidence>
<feature type="zinc finger region" description="TRAF-type" evidence="4">
    <location>
        <begin position="25"/>
        <end position="100"/>
    </location>
</feature>
<dbReference type="InterPro" id="IPR001293">
    <property type="entry name" value="Znf_TRAF"/>
</dbReference>
<reference evidence="7 8" key="1">
    <citation type="submission" date="2019-08" db="EMBL/GenBank/DDBJ databases">
        <title>A chromosome-level genome assembly, high-density linkage maps, and genome scans reveal the genomic architecture of hybrid incompatibilities underlying speciation via character displacement in darters (Percidae: Etheostominae).</title>
        <authorList>
            <person name="Moran R.L."/>
            <person name="Catchen J.M."/>
            <person name="Fuller R.C."/>
        </authorList>
    </citation>
    <scope>NUCLEOTIDE SEQUENCE [LARGE SCALE GENOMIC DNA]</scope>
    <source>
        <strain evidence="7">EspeVRDwgs_2016</strain>
        <tissue evidence="7">Muscle</tissue>
    </source>
</reference>
<keyword evidence="3 4" id="KW-0862">Zinc</keyword>
<feature type="region of interest" description="Disordered" evidence="5">
    <location>
        <begin position="206"/>
        <end position="232"/>
    </location>
</feature>